<gene>
    <name evidence="4" type="ORF">KIP89_12020</name>
</gene>
<dbReference type="InterPro" id="IPR002347">
    <property type="entry name" value="SDR_fam"/>
</dbReference>
<protein>
    <submittedName>
        <fullName evidence="4">SDR family oxidoreductase</fullName>
    </submittedName>
</protein>
<proteinExistence type="inferred from homology"/>
<name>A0ABS5R997_9HYPH</name>
<dbReference type="Gene3D" id="3.40.50.720">
    <property type="entry name" value="NAD(P)-binding Rossmann-like Domain"/>
    <property type="match status" value="1"/>
</dbReference>
<accession>A0ABS5R997</accession>
<comment type="caution">
    <text evidence="4">The sequence shown here is derived from an EMBL/GenBank/DDBJ whole genome shotgun (WGS) entry which is preliminary data.</text>
</comment>
<dbReference type="CDD" id="cd05233">
    <property type="entry name" value="SDR_c"/>
    <property type="match status" value="1"/>
</dbReference>
<dbReference type="PIRSF" id="PIRSF000126">
    <property type="entry name" value="11-beta-HSD1"/>
    <property type="match status" value="1"/>
</dbReference>
<sequence>MSHASPGTALVTGASSGIGKVYADRLAKRGYDLILVARNRARLEALAGELAAATGRRIEVLAADLAEPQDAARVAARIVEDPTLTLVVNNAGSGTEGPVVGADAGKIDAMVQLNVVALTRLAVAAVDTFARRGRGTLINIASVVALVPEGFPGAYAATKAYVLAFSQSLQSELQGGPVRVQAVLPGATRTEFFARAGLDENLFPAEAVMSAEDLVDAALAGLDMGEAITIPPLPDAAGYEAVTAARLALQPGLSLQHPALRYAITAKPVV</sequence>
<keyword evidence="5" id="KW-1185">Reference proteome</keyword>
<dbReference type="Proteomes" id="UP001166585">
    <property type="component" value="Unassembled WGS sequence"/>
</dbReference>
<dbReference type="PANTHER" id="PTHR42901:SF1">
    <property type="entry name" value="ALCOHOL DEHYDROGENASE"/>
    <property type="match status" value="1"/>
</dbReference>
<organism evidence="4 5">
    <name type="scientific">Ancylobacter radicis</name>
    <dbReference type="NCBI Taxonomy" id="2836179"/>
    <lineage>
        <taxon>Bacteria</taxon>
        <taxon>Pseudomonadati</taxon>
        <taxon>Pseudomonadota</taxon>
        <taxon>Alphaproteobacteria</taxon>
        <taxon>Hyphomicrobiales</taxon>
        <taxon>Xanthobacteraceae</taxon>
        <taxon>Ancylobacter</taxon>
    </lineage>
</organism>
<dbReference type="Pfam" id="PF00106">
    <property type="entry name" value="adh_short"/>
    <property type="match status" value="1"/>
</dbReference>
<evidence type="ECO:0000256" key="2">
    <source>
        <dbReference type="ARBA" id="ARBA00023002"/>
    </source>
</evidence>
<dbReference type="RefSeq" id="WP_213755682.1">
    <property type="nucleotide sequence ID" value="NZ_JAHCQH010000017.1"/>
</dbReference>
<comment type="similarity">
    <text evidence="1 3">Belongs to the short-chain dehydrogenases/reductases (SDR) family.</text>
</comment>
<reference evidence="4" key="1">
    <citation type="submission" date="2021-05" db="EMBL/GenBank/DDBJ databases">
        <authorList>
            <person name="Sun Q."/>
            <person name="Inoue M."/>
        </authorList>
    </citation>
    <scope>NUCLEOTIDE SEQUENCE</scope>
    <source>
        <strain evidence="4">VKM B-3255</strain>
    </source>
</reference>
<evidence type="ECO:0000256" key="3">
    <source>
        <dbReference type="RuleBase" id="RU000363"/>
    </source>
</evidence>
<dbReference type="PRINTS" id="PR00081">
    <property type="entry name" value="GDHRDH"/>
</dbReference>
<evidence type="ECO:0000313" key="5">
    <source>
        <dbReference type="Proteomes" id="UP001166585"/>
    </source>
</evidence>
<dbReference type="InterPro" id="IPR036291">
    <property type="entry name" value="NAD(P)-bd_dom_sf"/>
</dbReference>
<dbReference type="SUPFAM" id="SSF51735">
    <property type="entry name" value="NAD(P)-binding Rossmann-fold domains"/>
    <property type="match status" value="1"/>
</dbReference>
<dbReference type="EMBL" id="JAHCQH010000017">
    <property type="protein sequence ID" value="MBS9477830.1"/>
    <property type="molecule type" value="Genomic_DNA"/>
</dbReference>
<keyword evidence="2" id="KW-0560">Oxidoreductase</keyword>
<dbReference type="PANTHER" id="PTHR42901">
    <property type="entry name" value="ALCOHOL DEHYDROGENASE"/>
    <property type="match status" value="1"/>
</dbReference>
<evidence type="ECO:0000313" key="4">
    <source>
        <dbReference type="EMBL" id="MBS9477830.1"/>
    </source>
</evidence>
<evidence type="ECO:0000256" key="1">
    <source>
        <dbReference type="ARBA" id="ARBA00006484"/>
    </source>
</evidence>
<dbReference type="PRINTS" id="PR00080">
    <property type="entry name" value="SDRFAMILY"/>
</dbReference>